<dbReference type="PANTHER" id="PTHR47266">
    <property type="entry name" value="ENDONUCLEASE-RELATED"/>
    <property type="match status" value="1"/>
</dbReference>
<accession>A0A371FF80</accession>
<dbReference type="GO" id="GO:0015074">
    <property type="term" value="P:DNA integration"/>
    <property type="evidence" value="ECO:0007669"/>
    <property type="project" value="InterPro"/>
</dbReference>
<evidence type="ECO:0000313" key="3">
    <source>
        <dbReference type="EMBL" id="RDX76972.1"/>
    </source>
</evidence>
<dbReference type="Proteomes" id="UP000257109">
    <property type="component" value="Unassembled WGS sequence"/>
</dbReference>
<dbReference type="SUPFAM" id="SSF53098">
    <property type="entry name" value="Ribonuclease H-like"/>
    <property type="match status" value="1"/>
</dbReference>
<protein>
    <recommendedName>
        <fullName evidence="2">Integrase catalytic domain-containing protein</fullName>
    </recommendedName>
</protein>
<organism evidence="3 4">
    <name type="scientific">Mucuna pruriens</name>
    <name type="common">Velvet bean</name>
    <name type="synonym">Dolichos pruriens</name>
    <dbReference type="NCBI Taxonomy" id="157652"/>
    <lineage>
        <taxon>Eukaryota</taxon>
        <taxon>Viridiplantae</taxon>
        <taxon>Streptophyta</taxon>
        <taxon>Embryophyta</taxon>
        <taxon>Tracheophyta</taxon>
        <taxon>Spermatophyta</taxon>
        <taxon>Magnoliopsida</taxon>
        <taxon>eudicotyledons</taxon>
        <taxon>Gunneridae</taxon>
        <taxon>Pentapetalae</taxon>
        <taxon>rosids</taxon>
        <taxon>fabids</taxon>
        <taxon>Fabales</taxon>
        <taxon>Fabaceae</taxon>
        <taxon>Papilionoideae</taxon>
        <taxon>50 kb inversion clade</taxon>
        <taxon>NPAAA clade</taxon>
        <taxon>indigoferoid/millettioid clade</taxon>
        <taxon>Phaseoleae</taxon>
        <taxon>Mucuna</taxon>
    </lineage>
</organism>
<evidence type="ECO:0000256" key="1">
    <source>
        <dbReference type="SAM" id="MobiDB-lite"/>
    </source>
</evidence>
<gene>
    <name evidence="3" type="ORF">CR513_42975</name>
</gene>
<dbReference type="AlphaFoldDB" id="A0A371FF80"/>
<dbReference type="InterPro" id="IPR001584">
    <property type="entry name" value="Integrase_cat-core"/>
</dbReference>
<dbReference type="Gene3D" id="3.30.420.10">
    <property type="entry name" value="Ribonuclease H-like superfamily/Ribonuclease H"/>
    <property type="match status" value="1"/>
</dbReference>
<name>A0A371FF80_MUCPR</name>
<dbReference type="GO" id="GO:0003676">
    <property type="term" value="F:nucleic acid binding"/>
    <property type="evidence" value="ECO:0007669"/>
    <property type="project" value="InterPro"/>
</dbReference>
<dbReference type="InterPro" id="IPR012337">
    <property type="entry name" value="RNaseH-like_sf"/>
</dbReference>
<reference evidence="3" key="1">
    <citation type="submission" date="2018-05" db="EMBL/GenBank/DDBJ databases">
        <title>Draft genome of Mucuna pruriens seed.</title>
        <authorList>
            <person name="Nnadi N.E."/>
            <person name="Vos R."/>
            <person name="Hasami M.H."/>
            <person name="Devisetty U.K."/>
            <person name="Aguiy J.C."/>
        </authorList>
    </citation>
    <scope>NUCLEOTIDE SEQUENCE [LARGE SCALE GENOMIC DNA]</scope>
    <source>
        <strain evidence="3">JCA_2017</strain>
    </source>
</reference>
<evidence type="ECO:0000259" key="2">
    <source>
        <dbReference type="PROSITE" id="PS50994"/>
    </source>
</evidence>
<feature type="region of interest" description="Disordered" evidence="1">
    <location>
        <begin position="107"/>
        <end position="181"/>
    </location>
</feature>
<keyword evidence="4" id="KW-1185">Reference proteome</keyword>
<dbReference type="EMBL" id="QJKJ01009324">
    <property type="protein sequence ID" value="RDX76972.1"/>
    <property type="molecule type" value="Genomic_DNA"/>
</dbReference>
<evidence type="ECO:0000313" key="4">
    <source>
        <dbReference type="Proteomes" id="UP000257109"/>
    </source>
</evidence>
<comment type="caution">
    <text evidence="3">The sequence shown here is derived from an EMBL/GenBank/DDBJ whole genome shotgun (WGS) entry which is preliminary data.</text>
</comment>
<feature type="compositionally biased region" description="Polar residues" evidence="1">
    <location>
        <begin position="159"/>
        <end position="181"/>
    </location>
</feature>
<feature type="domain" description="Integrase catalytic" evidence="2">
    <location>
        <begin position="26"/>
        <end position="112"/>
    </location>
</feature>
<dbReference type="InterPro" id="IPR052160">
    <property type="entry name" value="Gypsy_RT_Integrase-like"/>
</dbReference>
<dbReference type="InterPro" id="IPR036397">
    <property type="entry name" value="RNaseH_sf"/>
</dbReference>
<dbReference type="OrthoDB" id="2016337at2759"/>
<proteinExistence type="predicted"/>
<feature type="non-terminal residue" evidence="3">
    <location>
        <position position="1"/>
    </location>
</feature>
<sequence length="181" mass="20632">MEYVKKCDKCQRFVEGDKAPPKHLHAVTSPWPFHKWRIDILGPFPLAPGQIKFFIVVVDYFTKWVEAEPVATISSERIKHFFWKKIVYRFGILVEIAQFEANRNNYKPDNGRSTMPVRGRDNYKSNNGRPIEPVRGRDNYKLNNGWPKLANPGAPLSPITDSRLGQSGGATTISSITDSQN</sequence>
<dbReference type="PROSITE" id="PS50994">
    <property type="entry name" value="INTEGRASE"/>
    <property type="match status" value="1"/>
</dbReference>